<feature type="transmembrane region" description="Helical" evidence="6">
    <location>
        <begin position="307"/>
        <end position="325"/>
    </location>
</feature>
<evidence type="ECO:0000256" key="2">
    <source>
        <dbReference type="ARBA" id="ARBA00022475"/>
    </source>
</evidence>
<dbReference type="SUPFAM" id="SSF82866">
    <property type="entry name" value="Multidrug efflux transporter AcrB transmembrane domain"/>
    <property type="match status" value="2"/>
</dbReference>
<feature type="domain" description="SSD" evidence="7">
    <location>
        <begin position="306"/>
        <end position="429"/>
    </location>
</feature>
<dbReference type="InterPro" id="IPR004869">
    <property type="entry name" value="MMPL_dom"/>
</dbReference>
<feature type="transmembrane region" description="Helical" evidence="6">
    <location>
        <begin position="283"/>
        <end position="301"/>
    </location>
</feature>
<feature type="transmembrane region" description="Helical" evidence="6">
    <location>
        <begin position="16"/>
        <end position="35"/>
    </location>
</feature>
<sequence>MRERLLASWGKISARHPYWILLAVFVLSLLSIYNAKHLRLSMRWSDLLPTTDPKVQEYDRIIKEYKSASNSILVVQGDEKDIKRFAETIAPRIARLTKYVERVDYKIDSDFLKRHGLLLTKTKDLKNNVDLFKDLNLVPLLTAINDNFEKTYTGDEKSLSTKKKEQDAVRYLNGLHFWLQTLERYALNGHRNDPQLIQKTLDRFLIGDPYFISQDKNLLILIIEPTFSVVDLNPVVASTDSIQRIIDRALPQFPGIKAGLTGTVPLSRDETVYSMRDMNTTSILAFTLILLIFILTFRMVATPFLAMINLVFAIMIASGAIAVFIDHLNIMTSMFAAVLMGLGIDFSIHVLALYYELRAKTSSSEEAMAESLRRSGPGILTGGLTTAVAFFTLMVSQTRGIKELGLVLGVGIVTAMVTTFILLPTLMIIRERLLQKLGKKEAKIPHVEFEFLGKVGNALAGRPRTTLALGTLFTLFLLYQAYRIEFDYNYLNMEPKGIPSVTLQDTLIKYMDMSPDMVMVSVNSVEKARAIAEKAREVSTVSMVESISDFLPSPRQIRERQPYLNTIRDRLKRNKPRARFSQSEFREFIDQLNRLEANIYELGQMAFTGGQDKVDAKCKQLVGDPDDSTSTDYILELAKRLEQNEPQARAGLQQFQKEYFVPLKEMVWDLANPQPIRLADLPHNIRRRFINDRGDQFLVTIYPTDKVWDFEFLQRFSEQMKRVDEHITGMPPIFLSLVHYTARDGVIATGLAILMVFILLLADFKKIRWALMAMIPLVLGSVWMLGLLKTLGLKLTFVNVEAIPMIVGIGIDDGVHLVHRYRIEGWKKSRLVLQSTGRAILLTTLTTIAGFGSLMIAQYRGFISLGALLVLGLAACFLTTVIFLPALAGLKNGVDG</sequence>
<keyword evidence="4 6" id="KW-1133">Transmembrane helix</keyword>
<dbReference type="InterPro" id="IPR000731">
    <property type="entry name" value="SSD"/>
</dbReference>
<organism evidence="8">
    <name type="scientific">Caldithrix abyssi</name>
    <dbReference type="NCBI Taxonomy" id="187145"/>
    <lineage>
        <taxon>Bacteria</taxon>
        <taxon>Pseudomonadati</taxon>
        <taxon>Calditrichota</taxon>
        <taxon>Calditrichia</taxon>
        <taxon>Calditrichales</taxon>
        <taxon>Calditrichaceae</taxon>
        <taxon>Caldithrix</taxon>
    </lineage>
</organism>
<dbReference type="Gene3D" id="1.20.1640.10">
    <property type="entry name" value="Multidrug efflux transporter AcrB transmembrane domain"/>
    <property type="match status" value="2"/>
</dbReference>
<evidence type="ECO:0000259" key="7">
    <source>
        <dbReference type="PROSITE" id="PS50156"/>
    </source>
</evidence>
<dbReference type="Proteomes" id="UP000886124">
    <property type="component" value="Unassembled WGS sequence"/>
</dbReference>
<protein>
    <submittedName>
        <fullName evidence="8">Multidrug RND transporter</fullName>
    </submittedName>
</protein>
<keyword evidence="5 6" id="KW-0472">Membrane</keyword>
<evidence type="ECO:0000256" key="4">
    <source>
        <dbReference type="ARBA" id="ARBA00022989"/>
    </source>
</evidence>
<dbReference type="EMBL" id="DROD01000655">
    <property type="protein sequence ID" value="HHJ53575.1"/>
    <property type="molecule type" value="Genomic_DNA"/>
</dbReference>
<comment type="caution">
    <text evidence="8">The sequence shown here is derived from an EMBL/GenBank/DDBJ whole genome shotgun (WGS) entry which is preliminary data.</text>
</comment>
<proteinExistence type="predicted"/>
<name>A0A7V5PRI2_CALAY</name>
<feature type="transmembrane region" description="Helical" evidence="6">
    <location>
        <begin position="865"/>
        <end position="890"/>
    </location>
</feature>
<comment type="subcellular location">
    <subcellularLocation>
        <location evidence="1">Cell membrane</location>
        <topology evidence="1">Multi-pass membrane protein</topology>
    </subcellularLocation>
</comment>
<dbReference type="PANTHER" id="PTHR33406:SF13">
    <property type="entry name" value="MEMBRANE PROTEIN YDFJ"/>
    <property type="match status" value="1"/>
</dbReference>
<dbReference type="PANTHER" id="PTHR33406">
    <property type="entry name" value="MEMBRANE PROTEIN MJ1562-RELATED"/>
    <property type="match status" value="1"/>
</dbReference>
<dbReference type="GO" id="GO:0005886">
    <property type="term" value="C:plasma membrane"/>
    <property type="evidence" value="ECO:0007669"/>
    <property type="project" value="UniProtKB-SubCell"/>
</dbReference>
<evidence type="ECO:0000256" key="5">
    <source>
        <dbReference type="ARBA" id="ARBA00023136"/>
    </source>
</evidence>
<feature type="transmembrane region" description="Helical" evidence="6">
    <location>
        <begin position="769"/>
        <end position="788"/>
    </location>
</feature>
<reference evidence="8" key="1">
    <citation type="journal article" date="2020" name="mSystems">
        <title>Genome- and Community-Level Interaction Insights into Carbon Utilization and Element Cycling Functions of Hydrothermarchaeota in Hydrothermal Sediment.</title>
        <authorList>
            <person name="Zhou Z."/>
            <person name="Liu Y."/>
            <person name="Xu W."/>
            <person name="Pan J."/>
            <person name="Luo Z.H."/>
            <person name="Li M."/>
        </authorList>
    </citation>
    <scope>NUCLEOTIDE SEQUENCE [LARGE SCALE GENOMIC DNA]</scope>
    <source>
        <strain evidence="8">HyVt-527</strain>
    </source>
</reference>
<feature type="transmembrane region" description="Helical" evidence="6">
    <location>
        <begin position="406"/>
        <end position="429"/>
    </location>
</feature>
<feature type="transmembrane region" description="Helical" evidence="6">
    <location>
        <begin position="334"/>
        <end position="355"/>
    </location>
</feature>
<evidence type="ECO:0000313" key="8">
    <source>
        <dbReference type="EMBL" id="HHJ53575.1"/>
    </source>
</evidence>
<feature type="transmembrane region" description="Helical" evidence="6">
    <location>
        <begin position="839"/>
        <end position="859"/>
    </location>
</feature>
<feature type="transmembrane region" description="Helical" evidence="6">
    <location>
        <begin position="375"/>
        <end position="394"/>
    </location>
</feature>
<evidence type="ECO:0000256" key="3">
    <source>
        <dbReference type="ARBA" id="ARBA00022692"/>
    </source>
</evidence>
<evidence type="ECO:0000256" key="1">
    <source>
        <dbReference type="ARBA" id="ARBA00004651"/>
    </source>
</evidence>
<dbReference type="PROSITE" id="PS50156">
    <property type="entry name" value="SSD"/>
    <property type="match status" value="1"/>
</dbReference>
<keyword evidence="2" id="KW-1003">Cell membrane</keyword>
<keyword evidence="3 6" id="KW-0812">Transmembrane</keyword>
<dbReference type="InterPro" id="IPR050545">
    <property type="entry name" value="Mycobact_MmpL"/>
</dbReference>
<accession>A0A7V5PRI2</accession>
<evidence type="ECO:0000256" key="6">
    <source>
        <dbReference type="SAM" id="Phobius"/>
    </source>
</evidence>
<gene>
    <name evidence="8" type="ORF">ENJ89_10305</name>
</gene>
<dbReference type="AlphaFoldDB" id="A0A7V5PRI2"/>
<feature type="transmembrane region" description="Helical" evidence="6">
    <location>
        <begin position="745"/>
        <end position="762"/>
    </location>
</feature>
<dbReference type="Pfam" id="PF03176">
    <property type="entry name" value="MMPL"/>
    <property type="match status" value="2"/>
</dbReference>